<dbReference type="CDD" id="cd03378">
    <property type="entry name" value="beta_CA_cladeC"/>
    <property type="match status" value="1"/>
</dbReference>
<evidence type="ECO:0000256" key="7">
    <source>
        <dbReference type="SAM" id="SignalP"/>
    </source>
</evidence>
<accession>A0A506UJ08</accession>
<evidence type="ECO:0000256" key="1">
    <source>
        <dbReference type="ARBA" id="ARBA00006217"/>
    </source>
</evidence>
<comment type="cofactor">
    <cofactor evidence="6">
        <name>Zn(2+)</name>
        <dbReference type="ChEBI" id="CHEBI:29105"/>
    </cofactor>
    <text evidence="6">Binds 1 zinc ion per subunit.</text>
</comment>
<dbReference type="InterPro" id="IPR015892">
    <property type="entry name" value="Carbonic_anhydrase_CS"/>
</dbReference>
<dbReference type="SMART" id="SM00947">
    <property type="entry name" value="Pro_CA"/>
    <property type="match status" value="1"/>
</dbReference>
<evidence type="ECO:0000256" key="2">
    <source>
        <dbReference type="ARBA" id="ARBA00012925"/>
    </source>
</evidence>
<dbReference type="InterPro" id="IPR006311">
    <property type="entry name" value="TAT_signal"/>
</dbReference>
<feature type="signal peptide" evidence="7">
    <location>
        <begin position="1"/>
        <end position="34"/>
    </location>
</feature>
<evidence type="ECO:0000313" key="8">
    <source>
        <dbReference type="EMBL" id="TPW33292.1"/>
    </source>
</evidence>
<feature type="binding site" evidence="6">
    <location>
        <position position="141"/>
    </location>
    <ligand>
        <name>Zn(2+)</name>
        <dbReference type="ChEBI" id="CHEBI:29105"/>
    </ligand>
</feature>
<dbReference type="EMBL" id="VHLG01000001">
    <property type="protein sequence ID" value="TPW33292.1"/>
    <property type="molecule type" value="Genomic_DNA"/>
</dbReference>
<organism evidence="8 9">
    <name type="scientific">Martelella alba</name>
    <dbReference type="NCBI Taxonomy" id="2590451"/>
    <lineage>
        <taxon>Bacteria</taxon>
        <taxon>Pseudomonadati</taxon>
        <taxon>Pseudomonadota</taxon>
        <taxon>Alphaproteobacteria</taxon>
        <taxon>Hyphomicrobiales</taxon>
        <taxon>Aurantimonadaceae</taxon>
        <taxon>Martelella</taxon>
    </lineage>
</organism>
<evidence type="ECO:0000256" key="5">
    <source>
        <dbReference type="ARBA" id="ARBA00048348"/>
    </source>
</evidence>
<dbReference type="SUPFAM" id="SSF53056">
    <property type="entry name" value="beta-carbonic anhydrase, cab"/>
    <property type="match status" value="1"/>
</dbReference>
<dbReference type="Pfam" id="PF00484">
    <property type="entry name" value="Pro_CA"/>
    <property type="match status" value="1"/>
</dbReference>
<keyword evidence="9" id="KW-1185">Reference proteome</keyword>
<dbReference type="GO" id="GO:0008270">
    <property type="term" value="F:zinc ion binding"/>
    <property type="evidence" value="ECO:0007669"/>
    <property type="project" value="InterPro"/>
</dbReference>
<dbReference type="EC" id="4.2.1.1" evidence="2"/>
<keyword evidence="4" id="KW-0456">Lyase</keyword>
<dbReference type="AlphaFoldDB" id="A0A506UJ08"/>
<dbReference type="InterPro" id="IPR001765">
    <property type="entry name" value="Carbonic_anhydrase"/>
</dbReference>
<dbReference type="PANTHER" id="PTHR11002:SF79">
    <property type="entry name" value="CARBONIC ANHYDRASE 2"/>
    <property type="match status" value="1"/>
</dbReference>
<protein>
    <recommendedName>
        <fullName evidence="2">carbonic anhydrase</fullName>
        <ecNumber evidence="2">4.2.1.1</ecNumber>
    </recommendedName>
</protein>
<name>A0A506UJ08_9HYPH</name>
<keyword evidence="3 6" id="KW-0862">Zinc</keyword>
<dbReference type="Proteomes" id="UP000318801">
    <property type="component" value="Unassembled WGS sequence"/>
</dbReference>
<dbReference type="GO" id="GO:0015976">
    <property type="term" value="P:carbon utilization"/>
    <property type="evidence" value="ECO:0007669"/>
    <property type="project" value="InterPro"/>
</dbReference>
<feature type="chain" id="PRO_5021384607" description="carbonic anhydrase" evidence="7">
    <location>
        <begin position="35"/>
        <end position="235"/>
    </location>
</feature>
<comment type="similarity">
    <text evidence="1">Belongs to the beta-class carbonic anhydrase family.</text>
</comment>
<dbReference type="RefSeq" id="WP_141147230.1">
    <property type="nucleotide sequence ID" value="NZ_VHLG01000001.1"/>
</dbReference>
<dbReference type="PROSITE" id="PS00704">
    <property type="entry name" value="PROK_CO2_ANHYDRASE_1"/>
    <property type="match status" value="1"/>
</dbReference>
<gene>
    <name evidence="8" type="ORF">FJU08_01650</name>
</gene>
<evidence type="ECO:0000256" key="4">
    <source>
        <dbReference type="ARBA" id="ARBA00023239"/>
    </source>
</evidence>
<dbReference type="GO" id="GO:0004089">
    <property type="term" value="F:carbonate dehydratase activity"/>
    <property type="evidence" value="ECO:0007669"/>
    <property type="project" value="UniProtKB-EC"/>
</dbReference>
<evidence type="ECO:0000256" key="3">
    <source>
        <dbReference type="ARBA" id="ARBA00022833"/>
    </source>
</evidence>
<feature type="binding site" evidence="6">
    <location>
        <position position="90"/>
    </location>
    <ligand>
        <name>Zn(2+)</name>
        <dbReference type="ChEBI" id="CHEBI:29105"/>
    </ligand>
</feature>
<proteinExistence type="inferred from homology"/>
<comment type="catalytic activity">
    <reaction evidence="5">
        <text>hydrogencarbonate + H(+) = CO2 + H2O</text>
        <dbReference type="Rhea" id="RHEA:10748"/>
        <dbReference type="ChEBI" id="CHEBI:15377"/>
        <dbReference type="ChEBI" id="CHEBI:15378"/>
        <dbReference type="ChEBI" id="CHEBI:16526"/>
        <dbReference type="ChEBI" id="CHEBI:17544"/>
        <dbReference type="EC" id="4.2.1.1"/>
    </reaction>
</comment>
<evidence type="ECO:0000313" key="9">
    <source>
        <dbReference type="Proteomes" id="UP000318801"/>
    </source>
</evidence>
<keyword evidence="7" id="KW-0732">Signal</keyword>
<reference evidence="8 9" key="1">
    <citation type="submission" date="2019-06" db="EMBL/GenBank/DDBJ databases">
        <authorList>
            <person name="Li M."/>
        </authorList>
    </citation>
    <scope>NUCLEOTIDE SEQUENCE [LARGE SCALE GENOMIC DNA]</scope>
    <source>
        <strain evidence="8 9">BGMRC2036</strain>
    </source>
</reference>
<dbReference type="OrthoDB" id="9797527at2"/>
<dbReference type="PANTHER" id="PTHR11002">
    <property type="entry name" value="CARBONIC ANHYDRASE"/>
    <property type="match status" value="1"/>
</dbReference>
<dbReference type="InterPro" id="IPR036874">
    <property type="entry name" value="Carbonic_anhydrase_sf"/>
</dbReference>
<comment type="caution">
    <text evidence="8">The sequence shown here is derived from an EMBL/GenBank/DDBJ whole genome shotgun (WGS) entry which is preliminary data.</text>
</comment>
<evidence type="ECO:0000256" key="6">
    <source>
        <dbReference type="PIRSR" id="PIRSR601765-1"/>
    </source>
</evidence>
<feature type="binding site" evidence="6">
    <location>
        <position position="144"/>
    </location>
    <ligand>
        <name>Zn(2+)</name>
        <dbReference type="ChEBI" id="CHEBI:29105"/>
    </ligand>
</feature>
<feature type="binding site" evidence="6">
    <location>
        <position position="88"/>
    </location>
    <ligand>
        <name>Zn(2+)</name>
        <dbReference type="ChEBI" id="CHEBI:29105"/>
    </ligand>
</feature>
<dbReference type="Gene3D" id="3.40.1050.10">
    <property type="entry name" value="Carbonic anhydrase"/>
    <property type="match status" value="1"/>
</dbReference>
<keyword evidence="6" id="KW-0479">Metal-binding</keyword>
<sequence length="235" mass="24247">MCQNHSKPGLNRRGFIASGIALAASASIAPFAQAQTTEPYPASPDEAIARLMRGNARSVSGDLINKHDVSGRAERANGQKPFAAILACADSRVVPEMIFDQGPGDLFVVRVAGNFLTEDGLASLEYGVAKLGIQTILVLGHSGCGAVAATIESIEDHKTPPGHLQSLVGAIQPAVYKAMKDHPDNLAEAATIENARMTAEACASSSPIMSEAVAGGKLKVISGVFDIASGKVALS</sequence>
<dbReference type="PROSITE" id="PS51318">
    <property type="entry name" value="TAT"/>
    <property type="match status" value="1"/>
</dbReference>